<dbReference type="AlphaFoldDB" id="A0A4R8M1V1"/>
<evidence type="ECO:0000256" key="2">
    <source>
        <dbReference type="ARBA" id="ARBA00022448"/>
    </source>
</evidence>
<evidence type="ECO:0000256" key="5">
    <source>
        <dbReference type="ARBA" id="ARBA00023065"/>
    </source>
</evidence>
<dbReference type="CDD" id="cd01031">
    <property type="entry name" value="EriC"/>
    <property type="match status" value="1"/>
</dbReference>
<sequence length="519" mass="54179">MVRYKLLTGESRFRIHLIAQGLAVGAVAGFAAVCYRLLLGMAEDFSLAALTGGLPLPFPVTVLLWCGVAVAIGRLMEWEPMARGSGIPQVEGELLGQVSMSWWKVLAAKFLGGGLAIALGLSLGREGPSVQIGAAAGKGMAVLQKRGKVEERLFLSSGASAGLSAAFNAPLAGVIFALEEVHKSFSPLVLLSAMMASLAADFVSKHFFGLGPVFSFGVPSVLPLNLYGHLLLLGLLCGAGGALFSRVILDVQTLYGRLPFPARYRVVIPALAALCIGPFLPDILGGGHALVEHLGMGGKTLSLIFLLFAGKLLFTALCFGSGAAGGIFLPMLAVGASLGALYGTAAALFTGMDQAFVVNFLIVGMAGFFAAVVRAPITGIILITEMTGSFTHLLSVSAVVILAHVTADLLRARPIYDSLLLRMLRKSDGAVSAGKILLEGTVCPGSPLDGRMVREASLPEGCLLVSIHRSGEEILPNGDTLLSAGDRIIALADGSRARRIREKLLDLSGVCVPEKHLWE</sequence>
<feature type="transmembrane region" description="Helical" evidence="8">
    <location>
        <begin position="303"/>
        <end position="322"/>
    </location>
</feature>
<comment type="subcellular location">
    <subcellularLocation>
        <location evidence="1">Membrane</location>
        <topology evidence="1">Multi-pass membrane protein</topology>
    </subcellularLocation>
</comment>
<evidence type="ECO:0000256" key="3">
    <source>
        <dbReference type="ARBA" id="ARBA00022692"/>
    </source>
</evidence>
<evidence type="ECO:0000256" key="1">
    <source>
        <dbReference type="ARBA" id="ARBA00004141"/>
    </source>
</evidence>
<name>A0A4R8M1V1_9BACT</name>
<evidence type="ECO:0000256" key="6">
    <source>
        <dbReference type="ARBA" id="ARBA00023136"/>
    </source>
</evidence>
<dbReference type="Proteomes" id="UP000295066">
    <property type="component" value="Unassembled WGS sequence"/>
</dbReference>
<dbReference type="InterPro" id="IPR014743">
    <property type="entry name" value="Cl-channel_core"/>
</dbReference>
<feature type="transmembrane region" description="Helical" evidence="8">
    <location>
        <begin position="328"/>
        <end position="349"/>
    </location>
</feature>
<keyword evidence="4 8" id="KW-1133">Transmembrane helix</keyword>
<comment type="caution">
    <text evidence="10">The sequence shown here is derived from an EMBL/GenBank/DDBJ whole genome shotgun (WGS) entry which is preliminary data.</text>
</comment>
<dbReference type="Pfam" id="PF02080">
    <property type="entry name" value="TrkA_C"/>
    <property type="match status" value="1"/>
</dbReference>
<feature type="domain" description="RCK C-terminal" evidence="9">
    <location>
        <begin position="424"/>
        <end position="506"/>
    </location>
</feature>
<keyword evidence="5" id="KW-0406">Ion transport</keyword>
<proteinExistence type="predicted"/>
<dbReference type="PRINTS" id="PR00762">
    <property type="entry name" value="CLCHANNEL"/>
</dbReference>
<dbReference type="SUPFAM" id="SSF116726">
    <property type="entry name" value="TrkA C-terminal domain-like"/>
    <property type="match status" value="1"/>
</dbReference>
<feature type="transmembrane region" description="Helical" evidence="8">
    <location>
        <begin position="356"/>
        <end position="383"/>
    </location>
</feature>
<dbReference type="PROSITE" id="PS51202">
    <property type="entry name" value="RCK_C"/>
    <property type="match status" value="1"/>
</dbReference>
<keyword evidence="6 8" id="KW-0472">Membrane</keyword>
<feature type="transmembrane region" description="Helical" evidence="8">
    <location>
        <begin position="58"/>
        <end position="76"/>
    </location>
</feature>
<evidence type="ECO:0000313" key="11">
    <source>
        <dbReference type="Proteomes" id="UP000295066"/>
    </source>
</evidence>
<evidence type="ECO:0000256" key="8">
    <source>
        <dbReference type="SAM" id="Phobius"/>
    </source>
</evidence>
<keyword evidence="11" id="KW-1185">Reference proteome</keyword>
<gene>
    <name evidence="10" type="ORF">C8D99_12233</name>
</gene>
<keyword evidence="2" id="KW-0813">Transport</keyword>
<dbReference type="EMBL" id="SORI01000022">
    <property type="protein sequence ID" value="TDY55865.1"/>
    <property type="molecule type" value="Genomic_DNA"/>
</dbReference>
<reference evidence="10 11" key="1">
    <citation type="submission" date="2019-03" db="EMBL/GenBank/DDBJ databases">
        <title>Genomic Encyclopedia of Type Strains, Phase IV (KMG-IV): sequencing the most valuable type-strain genomes for metagenomic binning, comparative biology and taxonomic classification.</title>
        <authorList>
            <person name="Goeker M."/>
        </authorList>
    </citation>
    <scope>NUCLEOTIDE SEQUENCE [LARGE SCALE GENOMIC DNA]</scope>
    <source>
        <strain evidence="10 11">DSM 25964</strain>
    </source>
</reference>
<feature type="transmembrane region" description="Helical" evidence="8">
    <location>
        <begin position="21"/>
        <end position="38"/>
    </location>
</feature>
<dbReference type="GO" id="GO:0006813">
    <property type="term" value="P:potassium ion transport"/>
    <property type="evidence" value="ECO:0007669"/>
    <property type="project" value="InterPro"/>
</dbReference>
<accession>A0A4R8M1V1</accession>
<dbReference type="SUPFAM" id="SSF81340">
    <property type="entry name" value="Clc chloride channel"/>
    <property type="match status" value="1"/>
</dbReference>
<dbReference type="InterPro" id="IPR036721">
    <property type="entry name" value="RCK_C_sf"/>
</dbReference>
<dbReference type="Gene3D" id="1.10.3080.10">
    <property type="entry name" value="Clc chloride channel"/>
    <property type="match status" value="1"/>
</dbReference>
<organism evidence="10 11">
    <name type="scientific">Aminivibrio pyruvatiphilus</name>
    <dbReference type="NCBI Taxonomy" id="1005740"/>
    <lineage>
        <taxon>Bacteria</taxon>
        <taxon>Thermotogati</taxon>
        <taxon>Synergistota</taxon>
        <taxon>Synergistia</taxon>
        <taxon>Synergistales</taxon>
        <taxon>Aminobacteriaceae</taxon>
        <taxon>Aminivibrio</taxon>
    </lineage>
</organism>
<dbReference type="PANTHER" id="PTHR45711">
    <property type="entry name" value="CHLORIDE CHANNEL PROTEIN"/>
    <property type="match status" value="1"/>
</dbReference>
<feature type="transmembrane region" description="Helical" evidence="8">
    <location>
        <begin position="224"/>
        <end position="248"/>
    </location>
</feature>
<keyword evidence="3 8" id="KW-0812">Transmembrane</keyword>
<evidence type="ECO:0000259" key="9">
    <source>
        <dbReference type="PROSITE" id="PS51202"/>
    </source>
</evidence>
<keyword evidence="7" id="KW-0868">Chloride</keyword>
<dbReference type="GO" id="GO:0005247">
    <property type="term" value="F:voltage-gated chloride channel activity"/>
    <property type="evidence" value="ECO:0007669"/>
    <property type="project" value="TreeGrafter"/>
</dbReference>
<dbReference type="GO" id="GO:0005886">
    <property type="term" value="C:plasma membrane"/>
    <property type="evidence" value="ECO:0007669"/>
    <property type="project" value="TreeGrafter"/>
</dbReference>
<feature type="transmembrane region" description="Helical" evidence="8">
    <location>
        <begin position="153"/>
        <end position="178"/>
    </location>
</feature>
<dbReference type="InterPro" id="IPR006037">
    <property type="entry name" value="RCK_C"/>
</dbReference>
<dbReference type="Gene3D" id="3.30.70.1450">
    <property type="entry name" value="Regulator of K+ conductance, C-terminal domain"/>
    <property type="match status" value="1"/>
</dbReference>
<protein>
    <submittedName>
        <fullName evidence="10">H+/Cl-antiporter ClcA</fullName>
    </submittedName>
</protein>
<feature type="transmembrane region" description="Helical" evidence="8">
    <location>
        <begin position="268"/>
        <end position="291"/>
    </location>
</feature>
<dbReference type="RefSeq" id="WP_133958914.1">
    <property type="nucleotide sequence ID" value="NZ_SORI01000022.1"/>
</dbReference>
<evidence type="ECO:0000256" key="4">
    <source>
        <dbReference type="ARBA" id="ARBA00022989"/>
    </source>
</evidence>
<dbReference type="InterPro" id="IPR001807">
    <property type="entry name" value="ClC"/>
</dbReference>
<dbReference type="Pfam" id="PF00654">
    <property type="entry name" value="Voltage_CLC"/>
    <property type="match status" value="1"/>
</dbReference>
<dbReference type="OrthoDB" id="9810759at2"/>
<evidence type="ECO:0000313" key="10">
    <source>
        <dbReference type="EMBL" id="TDY55865.1"/>
    </source>
</evidence>
<dbReference type="GO" id="GO:0008324">
    <property type="term" value="F:monoatomic cation transmembrane transporter activity"/>
    <property type="evidence" value="ECO:0007669"/>
    <property type="project" value="InterPro"/>
</dbReference>
<evidence type="ECO:0000256" key="7">
    <source>
        <dbReference type="ARBA" id="ARBA00023214"/>
    </source>
</evidence>
<dbReference type="PANTHER" id="PTHR45711:SF6">
    <property type="entry name" value="CHLORIDE CHANNEL PROTEIN"/>
    <property type="match status" value="1"/>
</dbReference>